<keyword evidence="8" id="KW-0653">Protein transport</keyword>
<dbReference type="InterPro" id="IPR053716">
    <property type="entry name" value="Flag_assembly_chemotaxis_eff"/>
</dbReference>
<evidence type="ECO:0000256" key="4">
    <source>
        <dbReference type="ARBA" id="ARBA00022448"/>
    </source>
</evidence>
<evidence type="ECO:0000313" key="12">
    <source>
        <dbReference type="EMBL" id="GGO69410.1"/>
    </source>
</evidence>
<organism evidence="12 13">
    <name type="scientific">Bowmanella pacifica</name>
    <dbReference type="NCBI Taxonomy" id="502051"/>
    <lineage>
        <taxon>Bacteria</taxon>
        <taxon>Pseudomonadati</taxon>
        <taxon>Pseudomonadota</taxon>
        <taxon>Gammaproteobacteria</taxon>
        <taxon>Alteromonadales</taxon>
        <taxon>Alteromonadaceae</taxon>
        <taxon>Bowmanella</taxon>
    </lineage>
</organism>
<proteinExistence type="inferred from homology"/>
<feature type="coiled-coil region" evidence="11">
    <location>
        <begin position="1"/>
        <end position="28"/>
    </location>
</feature>
<reference evidence="12" key="2">
    <citation type="submission" date="2020-09" db="EMBL/GenBank/DDBJ databases">
        <authorList>
            <person name="Sun Q."/>
            <person name="Zhou Y."/>
        </authorList>
    </citation>
    <scope>NUCLEOTIDE SEQUENCE</scope>
    <source>
        <strain evidence="12">CGMCC 1.7086</strain>
    </source>
</reference>
<evidence type="ECO:0000256" key="8">
    <source>
        <dbReference type="ARBA" id="ARBA00022927"/>
    </source>
</evidence>
<keyword evidence="11" id="KW-0175">Coiled coil</keyword>
<dbReference type="GO" id="GO:0005886">
    <property type="term" value="C:plasma membrane"/>
    <property type="evidence" value="ECO:0007669"/>
    <property type="project" value="UniProtKB-SubCell"/>
</dbReference>
<dbReference type="AlphaFoldDB" id="A0A917YXZ0"/>
<accession>A0A917YXZ0</accession>
<protein>
    <recommendedName>
        <fullName evidence="3">Flagellar FliJ protein</fullName>
    </recommendedName>
</protein>
<evidence type="ECO:0000256" key="1">
    <source>
        <dbReference type="ARBA" id="ARBA00004413"/>
    </source>
</evidence>
<evidence type="ECO:0000256" key="10">
    <source>
        <dbReference type="ARBA" id="ARBA00023225"/>
    </source>
</evidence>
<keyword evidence="4" id="KW-0813">Transport</keyword>
<dbReference type="GO" id="GO:0071973">
    <property type="term" value="P:bacterial-type flagellum-dependent cell motility"/>
    <property type="evidence" value="ECO:0007669"/>
    <property type="project" value="InterPro"/>
</dbReference>
<evidence type="ECO:0000313" key="13">
    <source>
        <dbReference type="Proteomes" id="UP000606935"/>
    </source>
</evidence>
<keyword evidence="6" id="KW-0145">Chemotaxis</keyword>
<dbReference type="GO" id="GO:0006935">
    <property type="term" value="P:chemotaxis"/>
    <property type="evidence" value="ECO:0007669"/>
    <property type="project" value="UniProtKB-KW"/>
</dbReference>
<comment type="subcellular location">
    <subcellularLocation>
        <location evidence="1">Cell membrane</location>
        <topology evidence="1">Peripheral membrane protein</topology>
        <orientation evidence="1">Cytoplasmic side</orientation>
    </subcellularLocation>
</comment>
<keyword evidence="9" id="KW-0472">Membrane</keyword>
<keyword evidence="10" id="KW-1006">Bacterial flagellum protein export</keyword>
<evidence type="ECO:0000256" key="11">
    <source>
        <dbReference type="SAM" id="Coils"/>
    </source>
</evidence>
<evidence type="ECO:0000256" key="6">
    <source>
        <dbReference type="ARBA" id="ARBA00022500"/>
    </source>
</evidence>
<gene>
    <name evidence="12" type="ORF">GCM10010982_20500</name>
</gene>
<sequence length="141" mass="16354">MKMLNRYLNLQQQKLDSMQQRQSKLQHQHQQECDRLSQLQQHASGLGNASTVNNAMGLQNLSAVRTQLQALCEQQGLKVAQADQEVRRQQQACVAQLRYNKGLEVVRDKQQDRERRHQIRQEQKHSDELTALLLQNVSPFA</sequence>
<reference evidence="12" key="1">
    <citation type="journal article" date="2014" name="Int. J. Syst. Evol. Microbiol.">
        <title>Complete genome sequence of Corynebacterium casei LMG S-19264T (=DSM 44701T), isolated from a smear-ripened cheese.</title>
        <authorList>
            <consortium name="US DOE Joint Genome Institute (JGI-PGF)"/>
            <person name="Walter F."/>
            <person name="Albersmeier A."/>
            <person name="Kalinowski J."/>
            <person name="Ruckert C."/>
        </authorList>
    </citation>
    <scope>NUCLEOTIDE SEQUENCE</scope>
    <source>
        <strain evidence="12">CGMCC 1.7086</strain>
    </source>
</reference>
<evidence type="ECO:0000256" key="7">
    <source>
        <dbReference type="ARBA" id="ARBA00022795"/>
    </source>
</evidence>
<dbReference type="GO" id="GO:0015031">
    <property type="term" value="P:protein transport"/>
    <property type="evidence" value="ECO:0007669"/>
    <property type="project" value="UniProtKB-KW"/>
</dbReference>
<evidence type="ECO:0000256" key="9">
    <source>
        <dbReference type="ARBA" id="ARBA00023136"/>
    </source>
</evidence>
<keyword evidence="7" id="KW-1005">Bacterial flagellum biogenesis</keyword>
<evidence type="ECO:0000256" key="5">
    <source>
        <dbReference type="ARBA" id="ARBA00022475"/>
    </source>
</evidence>
<keyword evidence="13" id="KW-1185">Reference proteome</keyword>
<evidence type="ECO:0000256" key="2">
    <source>
        <dbReference type="ARBA" id="ARBA00010004"/>
    </source>
</evidence>
<dbReference type="GO" id="GO:0044781">
    <property type="term" value="P:bacterial-type flagellum organization"/>
    <property type="evidence" value="ECO:0007669"/>
    <property type="project" value="UniProtKB-KW"/>
</dbReference>
<name>A0A917YXZ0_9ALTE</name>
<comment type="caution">
    <text evidence="12">The sequence shown here is derived from an EMBL/GenBank/DDBJ whole genome shotgun (WGS) entry which is preliminary data.</text>
</comment>
<dbReference type="Proteomes" id="UP000606935">
    <property type="component" value="Unassembled WGS sequence"/>
</dbReference>
<evidence type="ECO:0000256" key="3">
    <source>
        <dbReference type="ARBA" id="ARBA00020392"/>
    </source>
</evidence>
<dbReference type="RefSeq" id="WP_188694316.1">
    <property type="nucleotide sequence ID" value="NZ_BMLS01000003.1"/>
</dbReference>
<comment type="similarity">
    <text evidence="2">Belongs to the FliJ family.</text>
</comment>
<dbReference type="GO" id="GO:0009288">
    <property type="term" value="C:bacterial-type flagellum"/>
    <property type="evidence" value="ECO:0007669"/>
    <property type="project" value="InterPro"/>
</dbReference>
<dbReference type="Pfam" id="PF02050">
    <property type="entry name" value="FliJ"/>
    <property type="match status" value="1"/>
</dbReference>
<dbReference type="Gene3D" id="1.10.287.1700">
    <property type="match status" value="1"/>
</dbReference>
<keyword evidence="5" id="KW-1003">Cell membrane</keyword>
<dbReference type="EMBL" id="BMLS01000003">
    <property type="protein sequence ID" value="GGO69410.1"/>
    <property type="molecule type" value="Genomic_DNA"/>
</dbReference>
<dbReference type="InterPro" id="IPR012823">
    <property type="entry name" value="Flagell_FliJ"/>
</dbReference>